<feature type="transmembrane region" description="Helical" evidence="1">
    <location>
        <begin position="353"/>
        <end position="375"/>
    </location>
</feature>
<feature type="transmembrane region" description="Helical" evidence="1">
    <location>
        <begin position="133"/>
        <end position="161"/>
    </location>
</feature>
<comment type="caution">
    <text evidence="3">The sequence shown here is derived from an EMBL/GenBank/DDBJ whole genome shotgun (WGS) entry which is preliminary data.</text>
</comment>
<gene>
    <name evidence="3" type="ORF">FB558_5885</name>
</gene>
<keyword evidence="1" id="KW-0472">Membrane</keyword>
<dbReference type="InterPro" id="IPR009827">
    <property type="entry name" value="MatC_N"/>
</dbReference>
<reference evidence="3 4" key="1">
    <citation type="submission" date="2019-06" db="EMBL/GenBank/DDBJ databases">
        <title>Sequencing the genomes of 1000 actinobacteria strains.</title>
        <authorList>
            <person name="Klenk H.-P."/>
        </authorList>
    </citation>
    <scope>NUCLEOTIDE SEQUENCE [LARGE SCALE GENOMIC DNA]</scope>
    <source>
        <strain evidence="3 4">DSM 45301</strain>
    </source>
</reference>
<proteinExistence type="predicted"/>
<evidence type="ECO:0000313" key="3">
    <source>
        <dbReference type="EMBL" id="TQM10103.1"/>
    </source>
</evidence>
<organism evidence="3 4">
    <name type="scientific">Pseudonocardia kunmingensis</name>
    <dbReference type="NCBI Taxonomy" id="630975"/>
    <lineage>
        <taxon>Bacteria</taxon>
        <taxon>Bacillati</taxon>
        <taxon>Actinomycetota</taxon>
        <taxon>Actinomycetes</taxon>
        <taxon>Pseudonocardiales</taxon>
        <taxon>Pseudonocardiaceae</taxon>
        <taxon>Pseudonocardia</taxon>
    </lineage>
</organism>
<dbReference type="Proteomes" id="UP000315677">
    <property type="component" value="Unassembled WGS sequence"/>
</dbReference>
<dbReference type="EMBL" id="VFPA01000003">
    <property type="protein sequence ID" value="TQM10103.1"/>
    <property type="molecule type" value="Genomic_DNA"/>
</dbReference>
<dbReference type="RefSeq" id="WP_142058708.1">
    <property type="nucleotide sequence ID" value="NZ_VFPA01000003.1"/>
</dbReference>
<keyword evidence="1" id="KW-1133">Transmembrane helix</keyword>
<feature type="transmembrane region" description="Helical" evidence="1">
    <location>
        <begin position="302"/>
        <end position="322"/>
    </location>
</feature>
<feature type="transmembrane region" description="Helical" evidence="1">
    <location>
        <begin position="271"/>
        <end position="290"/>
    </location>
</feature>
<keyword evidence="1" id="KW-0812">Transmembrane</keyword>
<keyword evidence="4" id="KW-1185">Reference proteome</keyword>
<feature type="transmembrane region" description="Helical" evidence="1">
    <location>
        <begin position="233"/>
        <end position="259"/>
    </location>
</feature>
<feature type="transmembrane region" description="Helical" evidence="1">
    <location>
        <begin position="329"/>
        <end position="347"/>
    </location>
</feature>
<protein>
    <submittedName>
        <fullName evidence="3">UIT1 family transporter</fullName>
    </submittedName>
</protein>
<evidence type="ECO:0000313" key="4">
    <source>
        <dbReference type="Proteomes" id="UP000315677"/>
    </source>
</evidence>
<dbReference type="AlphaFoldDB" id="A0A543DLC0"/>
<name>A0A543DLC0_9PSEU</name>
<dbReference type="Pfam" id="PF07158">
    <property type="entry name" value="MatC_N"/>
    <property type="match status" value="1"/>
</dbReference>
<evidence type="ECO:0000259" key="2">
    <source>
        <dbReference type="Pfam" id="PF07158"/>
    </source>
</evidence>
<feature type="transmembrane region" description="Helical" evidence="1">
    <location>
        <begin position="173"/>
        <end position="193"/>
    </location>
</feature>
<evidence type="ECO:0000256" key="1">
    <source>
        <dbReference type="SAM" id="Phobius"/>
    </source>
</evidence>
<accession>A0A543DLC0</accession>
<feature type="transmembrane region" description="Helical" evidence="1">
    <location>
        <begin position="396"/>
        <end position="417"/>
    </location>
</feature>
<feature type="transmembrane region" description="Helical" evidence="1">
    <location>
        <begin position="91"/>
        <end position="121"/>
    </location>
</feature>
<dbReference type="OrthoDB" id="8738207at2"/>
<feature type="domain" description="Dicarboxylate carrier MatC N-terminal" evidence="2">
    <location>
        <begin position="1"/>
        <end position="147"/>
    </location>
</feature>
<feature type="transmembrane region" description="Helical" evidence="1">
    <location>
        <begin position="49"/>
        <end position="70"/>
    </location>
</feature>
<sequence>MTLQIVSMAVLVAAFVLATLRPLNLGAIALVGTFAIGSLAAGLPADETFAGFPADLLVVLVGVTYLFNVARANGTVDWLVAGAVRLVRGRTIWVPWIMFGTAAMLSGIGAVYAVAFMAPIALGFAVRNRIPQFLMGLMIIHGWGAGALSPISVYGVIVDGVMVRSGLPSDRTAVFAAGLAANVVAAAVVFTVLGGLRLRSRVAVHAGGPAPEGDASTGPPAAPPFTLEVGLTVAAIIALVVGAIAGLDIGLLGVTLAIALGLRNARHHREAVAAIPWPVVLLVCGVLTYVGVLERIGTIDFIGGAVTAIGLPLVAALVLAYIGALVSAFATSSGVLAALIPLAVPLLDTSSLAPVAVVAALAVAATIVDVSPFSTNGAIVVANTTADERDAMLRNLLVYGGVVVLVAPLVLWAALVVPSGG</sequence>